<dbReference type="AlphaFoldDB" id="A0A0L0CA02"/>
<sequence>MFKKLSQARYGYVPKSYGPDAALVVEKALGQNHNVGGNYPNTIRIPPPFPLWRHYPRYHIIPPPPPGQIMAINTWAKTAHTKPIIMPTTTSTTTTTTTSTTTPKPTTSTTSAPTTKFTTSSPFITDDEFPTELLDIAQNKLGLKSLDEIPSISELGQLLGTNSPEETLSYIRQLTSNEQGVALMKAYIESTDYTDNTENSYKNKENIEDGDDEEDDDDDMGDIEEPVKVNDEGLIVITDDDSNGDYVLSNEGEEETTSKPTLKPRKTPKIIQKLKELPNTHPSFMERIMNYMHLNNLFHKNSGESGKSKEYHELNRITENGKKISNNKQKDNQENQTESEIVNNDSREKTNLKTENILASKTIPYNYPIPIRSSPTSTSSTTTTTTTPSPPVANTQVVHLNTPKMLIPHVQQLSRVTKIPSKKIEDFLASKPKLLELATKVSRFPIGYDRNSPMEAQVMAAVQKAIEQDEDLKKLLSSTATLK</sequence>
<feature type="region of interest" description="Disordered" evidence="1">
    <location>
        <begin position="87"/>
        <end position="123"/>
    </location>
</feature>
<feature type="compositionally biased region" description="Polar residues" evidence="1">
    <location>
        <begin position="334"/>
        <end position="344"/>
    </location>
</feature>
<feature type="compositionally biased region" description="Acidic residues" evidence="1">
    <location>
        <begin position="208"/>
        <end position="224"/>
    </location>
</feature>
<protein>
    <submittedName>
        <fullName evidence="2">Uncharacterized protein</fullName>
    </submittedName>
</protein>
<proteinExistence type="predicted"/>
<name>A0A0L0CA02_LUCCU</name>
<feature type="compositionally biased region" description="Basic and acidic residues" evidence="1">
    <location>
        <begin position="318"/>
        <end position="333"/>
    </location>
</feature>
<feature type="region of interest" description="Disordered" evidence="1">
    <location>
        <begin position="318"/>
        <end position="347"/>
    </location>
</feature>
<dbReference type="OrthoDB" id="7737358at2759"/>
<dbReference type="EMBL" id="JRES01000803">
    <property type="protein sequence ID" value="KNC28274.1"/>
    <property type="molecule type" value="Genomic_DNA"/>
</dbReference>
<keyword evidence="3" id="KW-1185">Reference proteome</keyword>
<dbReference type="OMA" id="YYNIPVY"/>
<dbReference type="STRING" id="7375.A0A0L0CA02"/>
<feature type="region of interest" description="Disordered" evidence="1">
    <location>
        <begin position="195"/>
        <end position="267"/>
    </location>
</feature>
<accession>A0A0L0CA02</accession>
<evidence type="ECO:0000313" key="3">
    <source>
        <dbReference type="Proteomes" id="UP000037069"/>
    </source>
</evidence>
<organism evidence="2 3">
    <name type="scientific">Lucilia cuprina</name>
    <name type="common">Green bottle fly</name>
    <name type="synonym">Australian sheep blowfly</name>
    <dbReference type="NCBI Taxonomy" id="7375"/>
    <lineage>
        <taxon>Eukaryota</taxon>
        <taxon>Metazoa</taxon>
        <taxon>Ecdysozoa</taxon>
        <taxon>Arthropoda</taxon>
        <taxon>Hexapoda</taxon>
        <taxon>Insecta</taxon>
        <taxon>Pterygota</taxon>
        <taxon>Neoptera</taxon>
        <taxon>Endopterygota</taxon>
        <taxon>Diptera</taxon>
        <taxon>Brachycera</taxon>
        <taxon>Muscomorpha</taxon>
        <taxon>Oestroidea</taxon>
        <taxon>Calliphoridae</taxon>
        <taxon>Luciliinae</taxon>
        <taxon>Lucilia</taxon>
    </lineage>
</organism>
<comment type="caution">
    <text evidence="2">The sequence shown here is derived from an EMBL/GenBank/DDBJ whole genome shotgun (WGS) entry which is preliminary data.</text>
</comment>
<feature type="region of interest" description="Disordered" evidence="1">
    <location>
        <begin position="369"/>
        <end position="394"/>
    </location>
</feature>
<feature type="compositionally biased region" description="Low complexity" evidence="1">
    <location>
        <begin position="373"/>
        <end position="387"/>
    </location>
</feature>
<dbReference type="Proteomes" id="UP000037069">
    <property type="component" value="Unassembled WGS sequence"/>
</dbReference>
<evidence type="ECO:0000256" key="1">
    <source>
        <dbReference type="SAM" id="MobiDB-lite"/>
    </source>
</evidence>
<reference evidence="2 3" key="1">
    <citation type="journal article" date="2015" name="Nat. Commun.">
        <title>Lucilia cuprina genome unlocks parasitic fly biology to underpin future interventions.</title>
        <authorList>
            <person name="Anstead C.A."/>
            <person name="Korhonen P.K."/>
            <person name="Young N.D."/>
            <person name="Hall R.S."/>
            <person name="Jex A.R."/>
            <person name="Murali S.C."/>
            <person name="Hughes D.S."/>
            <person name="Lee S.F."/>
            <person name="Perry T."/>
            <person name="Stroehlein A.J."/>
            <person name="Ansell B.R."/>
            <person name="Breugelmans B."/>
            <person name="Hofmann A."/>
            <person name="Qu J."/>
            <person name="Dugan S."/>
            <person name="Lee S.L."/>
            <person name="Chao H."/>
            <person name="Dinh H."/>
            <person name="Han Y."/>
            <person name="Doddapaneni H.V."/>
            <person name="Worley K.C."/>
            <person name="Muzny D.M."/>
            <person name="Ioannidis P."/>
            <person name="Waterhouse R.M."/>
            <person name="Zdobnov E.M."/>
            <person name="James P.J."/>
            <person name="Bagnall N.H."/>
            <person name="Kotze A.C."/>
            <person name="Gibbs R.A."/>
            <person name="Richards S."/>
            <person name="Batterham P."/>
            <person name="Gasser R.B."/>
        </authorList>
    </citation>
    <scope>NUCLEOTIDE SEQUENCE [LARGE SCALE GENOMIC DNA]</scope>
    <source>
        <strain evidence="2 3">LS</strain>
        <tissue evidence="2">Full body</tissue>
    </source>
</reference>
<gene>
    <name evidence="2" type="ORF">FF38_13146</name>
</gene>
<evidence type="ECO:0000313" key="2">
    <source>
        <dbReference type="EMBL" id="KNC28274.1"/>
    </source>
</evidence>